<dbReference type="Proteomes" id="UP000031668">
    <property type="component" value="Unassembled WGS sequence"/>
</dbReference>
<dbReference type="AlphaFoldDB" id="A0A0C2NMD1"/>
<accession>A0A0C2NMD1</accession>
<sequence length="132" mass="15875">MVFWPYWKSCLRLRHQKSHFNKIRMSKMKEFDHVRKLEDIMLRNEFVKKIGSLYKPDDLKRHTHTANRNGELQYRSKYVQFSNASILIPIPILRFEKFYFYDIPKLLLPGYSASELIFGSDIHNLDTSDHPV</sequence>
<gene>
    <name evidence="1" type="ORF">RF11_08001</name>
</gene>
<dbReference type="EMBL" id="JWZT01000015">
    <property type="protein sequence ID" value="KII75177.1"/>
    <property type="molecule type" value="Genomic_DNA"/>
</dbReference>
<evidence type="ECO:0000313" key="1">
    <source>
        <dbReference type="EMBL" id="KII75177.1"/>
    </source>
</evidence>
<keyword evidence="2" id="KW-1185">Reference proteome</keyword>
<protein>
    <submittedName>
        <fullName evidence="1">Uncharacterized protein</fullName>
    </submittedName>
</protein>
<organism evidence="1 2">
    <name type="scientific">Thelohanellus kitauei</name>
    <name type="common">Myxosporean</name>
    <dbReference type="NCBI Taxonomy" id="669202"/>
    <lineage>
        <taxon>Eukaryota</taxon>
        <taxon>Metazoa</taxon>
        <taxon>Cnidaria</taxon>
        <taxon>Myxozoa</taxon>
        <taxon>Myxosporea</taxon>
        <taxon>Bivalvulida</taxon>
        <taxon>Platysporina</taxon>
        <taxon>Myxobolidae</taxon>
        <taxon>Thelohanellus</taxon>
    </lineage>
</organism>
<name>A0A0C2NMD1_THEKT</name>
<evidence type="ECO:0000313" key="2">
    <source>
        <dbReference type="Proteomes" id="UP000031668"/>
    </source>
</evidence>
<reference evidence="1 2" key="1">
    <citation type="journal article" date="2014" name="Genome Biol. Evol.">
        <title>The genome of the myxosporean Thelohanellus kitauei shows adaptations to nutrient acquisition within its fish host.</title>
        <authorList>
            <person name="Yang Y."/>
            <person name="Xiong J."/>
            <person name="Zhou Z."/>
            <person name="Huo F."/>
            <person name="Miao W."/>
            <person name="Ran C."/>
            <person name="Liu Y."/>
            <person name="Zhang J."/>
            <person name="Feng J."/>
            <person name="Wang M."/>
            <person name="Wang M."/>
            <person name="Wang L."/>
            <person name="Yao B."/>
        </authorList>
    </citation>
    <scope>NUCLEOTIDE SEQUENCE [LARGE SCALE GENOMIC DNA]</scope>
    <source>
        <strain evidence="1">Wuqing</strain>
    </source>
</reference>
<proteinExistence type="predicted"/>
<comment type="caution">
    <text evidence="1">The sequence shown here is derived from an EMBL/GenBank/DDBJ whole genome shotgun (WGS) entry which is preliminary data.</text>
</comment>